<dbReference type="SMART" id="SM00901">
    <property type="entry name" value="FRG"/>
    <property type="match status" value="1"/>
</dbReference>
<dbReference type="AlphaFoldDB" id="A0A1I5MQB0"/>
<dbReference type="Pfam" id="PF08867">
    <property type="entry name" value="FRG"/>
    <property type="match status" value="1"/>
</dbReference>
<sequence>MMPLFENNFKAILSQIKQFMMRNNQVWFRGHSNFGLDGELKEYKLTSSIFRTDADIDQIKKYESNSIYEFMTKGYSLHQTQNKWELLYIMQHHGVPTRLLDWTSSFAVALYFARLNWENSDSTLHIWMLAPEKLNEILIGTKNVSIPSTEKEYDVFADKVKNSRAIAPIYNSSRLIAQQGQFTLQGNTYYDLKEELDQKTEYSDTILQKIEVPSELRHDVYAYLHMNGINDFAVFPDLDGLSQVIKKRIIKKSLE</sequence>
<dbReference type="EMBL" id="FOXD01000002">
    <property type="protein sequence ID" value="SFP11785.1"/>
    <property type="molecule type" value="Genomic_DNA"/>
</dbReference>
<feature type="domain" description="FRG" evidence="1">
    <location>
        <begin position="22"/>
        <end position="127"/>
    </location>
</feature>
<proteinExistence type="predicted"/>
<gene>
    <name evidence="2" type="ORF">SAMN05518683_102307</name>
</gene>
<reference evidence="3" key="1">
    <citation type="submission" date="2016-10" db="EMBL/GenBank/DDBJ databases">
        <authorList>
            <person name="Varghese N."/>
            <person name="Submissions S."/>
        </authorList>
    </citation>
    <scope>NUCLEOTIDE SEQUENCE [LARGE SCALE GENOMIC DNA]</scope>
    <source>
        <strain evidence="3">S7</strain>
    </source>
</reference>
<dbReference type="STRING" id="1884432.SAMN05518683_102307"/>
<organism evidence="2 3">
    <name type="scientific">Salibacterium halotolerans</name>
    <dbReference type="NCBI Taxonomy" id="1884432"/>
    <lineage>
        <taxon>Bacteria</taxon>
        <taxon>Bacillati</taxon>
        <taxon>Bacillota</taxon>
        <taxon>Bacilli</taxon>
        <taxon>Bacillales</taxon>
        <taxon>Bacillaceae</taxon>
    </lineage>
</organism>
<dbReference type="InterPro" id="IPR014966">
    <property type="entry name" value="FRG-dom"/>
</dbReference>
<accession>A0A1I5MQB0</accession>
<dbReference type="RefSeq" id="WP_093335136.1">
    <property type="nucleotide sequence ID" value="NZ_FOXD01000002.1"/>
</dbReference>
<keyword evidence="3" id="KW-1185">Reference proteome</keyword>
<dbReference type="Proteomes" id="UP000198892">
    <property type="component" value="Unassembled WGS sequence"/>
</dbReference>
<dbReference type="OrthoDB" id="9816036at2"/>
<protein>
    <submittedName>
        <fullName evidence="2">FRG domain-containing protein</fullName>
    </submittedName>
</protein>
<evidence type="ECO:0000313" key="3">
    <source>
        <dbReference type="Proteomes" id="UP000198892"/>
    </source>
</evidence>
<name>A0A1I5MQB0_9BACI</name>
<evidence type="ECO:0000259" key="1">
    <source>
        <dbReference type="SMART" id="SM00901"/>
    </source>
</evidence>
<evidence type="ECO:0000313" key="2">
    <source>
        <dbReference type="EMBL" id="SFP11785.1"/>
    </source>
</evidence>